<accession>A0ABD2HA48</accession>
<proteinExistence type="predicted"/>
<dbReference type="Gene3D" id="1.10.150.50">
    <property type="entry name" value="Transcription Factor, Ets-1"/>
    <property type="match status" value="1"/>
</dbReference>
<reference evidence="1 2" key="1">
    <citation type="journal article" date="2022" name="G3 (Bethesda)">
        <title>Evaluating Illumina-, Nanopore-, and PacBio-based genome assembly strategies with the bald notothen, Trematomus borchgrevinki.</title>
        <authorList>
            <person name="Rayamajhi N."/>
            <person name="Cheng C.C."/>
            <person name="Catchen J.M."/>
        </authorList>
    </citation>
    <scope>NUCLEOTIDE SEQUENCE [LARGE SCALE GENOMIC DNA]</scope>
    <source>
        <strain evidence="1">AGRC-2024</strain>
    </source>
</reference>
<dbReference type="EMBL" id="JBIYXZ010002071">
    <property type="protein sequence ID" value="KAL3062881.1"/>
    <property type="molecule type" value="Genomic_DNA"/>
</dbReference>
<evidence type="ECO:0000313" key="2">
    <source>
        <dbReference type="Proteomes" id="UP001619887"/>
    </source>
</evidence>
<organism evidence="1 2">
    <name type="scientific">Pagothenia borchgrevinki</name>
    <name type="common">Bald rockcod</name>
    <name type="synonym">Trematomus borchgrevinki</name>
    <dbReference type="NCBI Taxonomy" id="8213"/>
    <lineage>
        <taxon>Eukaryota</taxon>
        <taxon>Metazoa</taxon>
        <taxon>Chordata</taxon>
        <taxon>Craniata</taxon>
        <taxon>Vertebrata</taxon>
        <taxon>Euteleostomi</taxon>
        <taxon>Actinopterygii</taxon>
        <taxon>Neopterygii</taxon>
        <taxon>Teleostei</taxon>
        <taxon>Neoteleostei</taxon>
        <taxon>Acanthomorphata</taxon>
        <taxon>Eupercaria</taxon>
        <taxon>Perciformes</taxon>
        <taxon>Notothenioidei</taxon>
        <taxon>Nototheniidae</taxon>
        <taxon>Pagothenia</taxon>
    </lineage>
</organism>
<sequence length="139" mass="15985">MEKLKRYVYRPQGKWREEKEKEKKGEEMSLSLYECLRAVGLQRHYARFTSVGICRAAHLSALTMEDYPILGICCMEDRTRLFNLVQMVKALDLEYENTSEDYGADSGDEGYIAADSSFSYVGGEDEEDVYNDENEKGCC</sequence>
<evidence type="ECO:0000313" key="1">
    <source>
        <dbReference type="EMBL" id="KAL3062881.1"/>
    </source>
</evidence>
<comment type="caution">
    <text evidence="1">The sequence shown here is derived from an EMBL/GenBank/DDBJ whole genome shotgun (WGS) entry which is preliminary data.</text>
</comment>
<dbReference type="InterPro" id="IPR013761">
    <property type="entry name" value="SAM/pointed_sf"/>
</dbReference>
<reference evidence="1 2" key="2">
    <citation type="journal article" date="2024" name="G3 (Bethesda)">
        <title>The genome of the cryopelagic Antarctic bald notothen, Trematomus borchgrevinki.</title>
        <authorList>
            <person name="Rayamajhi N."/>
            <person name="Rivera-Colon A.G."/>
            <person name="Minhas B.F."/>
            <person name="Cheng C.C."/>
            <person name="Catchen J.M."/>
        </authorList>
    </citation>
    <scope>NUCLEOTIDE SEQUENCE [LARGE SCALE GENOMIC DNA]</scope>
    <source>
        <strain evidence="1">AGRC-2024</strain>
    </source>
</reference>
<keyword evidence="2" id="KW-1185">Reference proteome</keyword>
<dbReference type="AlphaFoldDB" id="A0ABD2HA48"/>
<dbReference type="Proteomes" id="UP001619887">
    <property type="component" value="Unassembled WGS sequence"/>
</dbReference>
<name>A0ABD2HA48_PAGBO</name>
<gene>
    <name evidence="1" type="ORF">OYC64_002637</name>
</gene>
<protein>
    <recommendedName>
        <fullName evidence="3">SAM domain-containing protein</fullName>
    </recommendedName>
</protein>
<dbReference type="SUPFAM" id="SSF47769">
    <property type="entry name" value="SAM/Pointed domain"/>
    <property type="match status" value="1"/>
</dbReference>
<evidence type="ECO:0008006" key="3">
    <source>
        <dbReference type="Google" id="ProtNLM"/>
    </source>
</evidence>